<keyword evidence="9" id="KW-1185">Reference proteome</keyword>
<evidence type="ECO:0000256" key="2">
    <source>
        <dbReference type="ARBA" id="ARBA00009347"/>
    </source>
</evidence>
<evidence type="ECO:0000256" key="3">
    <source>
        <dbReference type="ARBA" id="ARBA00022630"/>
    </source>
</evidence>
<dbReference type="EMBL" id="WTVS01000004">
    <property type="protein sequence ID" value="NMF96353.1"/>
    <property type="molecule type" value="Genomic_DNA"/>
</dbReference>
<dbReference type="Gene3D" id="1.10.540.10">
    <property type="entry name" value="Acyl-CoA dehydrogenase/oxidase, N-terminal domain"/>
    <property type="match status" value="1"/>
</dbReference>
<dbReference type="InterPro" id="IPR046373">
    <property type="entry name" value="Acyl-CoA_Oxase/DH_mid-dom_sf"/>
</dbReference>
<keyword evidence="5" id="KW-0560">Oxidoreductase</keyword>
<dbReference type="Proteomes" id="UP000634522">
    <property type="component" value="Unassembled WGS sequence"/>
</dbReference>
<dbReference type="Gene3D" id="2.40.110.10">
    <property type="entry name" value="Butyryl-CoA Dehydrogenase, subunit A, domain 2"/>
    <property type="match status" value="1"/>
</dbReference>
<keyword evidence="3" id="KW-0285">Flavoprotein</keyword>
<feature type="domain" description="Acyl-CoA dehydrogenase/oxidase N-terminal" evidence="7">
    <location>
        <begin position="8"/>
        <end position="116"/>
    </location>
</feature>
<name>A0ABX1NAV6_9RHOO</name>
<evidence type="ECO:0000259" key="6">
    <source>
        <dbReference type="Pfam" id="PF00441"/>
    </source>
</evidence>
<dbReference type="PANTHER" id="PTHR43884">
    <property type="entry name" value="ACYL-COA DEHYDROGENASE"/>
    <property type="match status" value="1"/>
</dbReference>
<evidence type="ECO:0000313" key="9">
    <source>
        <dbReference type="Proteomes" id="UP000634522"/>
    </source>
</evidence>
<dbReference type="CDD" id="cd00567">
    <property type="entry name" value="ACAD"/>
    <property type="match status" value="1"/>
</dbReference>
<evidence type="ECO:0000256" key="5">
    <source>
        <dbReference type="ARBA" id="ARBA00023002"/>
    </source>
</evidence>
<comment type="caution">
    <text evidence="8">The sequence shown here is derived from an EMBL/GenBank/DDBJ whole genome shotgun (WGS) entry which is preliminary data.</text>
</comment>
<dbReference type="InterPro" id="IPR037069">
    <property type="entry name" value="AcylCoA_DH/ox_N_sf"/>
</dbReference>
<evidence type="ECO:0000256" key="4">
    <source>
        <dbReference type="ARBA" id="ARBA00022827"/>
    </source>
</evidence>
<dbReference type="SUPFAM" id="SSF56645">
    <property type="entry name" value="Acyl-CoA dehydrogenase NM domain-like"/>
    <property type="match status" value="1"/>
</dbReference>
<dbReference type="SUPFAM" id="SSF47203">
    <property type="entry name" value="Acyl-CoA dehydrogenase C-terminal domain-like"/>
    <property type="match status" value="1"/>
</dbReference>
<dbReference type="InterPro" id="IPR036250">
    <property type="entry name" value="AcylCo_DH-like_C"/>
</dbReference>
<evidence type="ECO:0000256" key="1">
    <source>
        <dbReference type="ARBA" id="ARBA00001974"/>
    </source>
</evidence>
<organism evidence="8 9">
    <name type="scientific">Aromatoleum toluolicum</name>
    <dbReference type="NCBI Taxonomy" id="90060"/>
    <lineage>
        <taxon>Bacteria</taxon>
        <taxon>Pseudomonadati</taxon>
        <taxon>Pseudomonadota</taxon>
        <taxon>Betaproteobacteria</taxon>
        <taxon>Rhodocyclales</taxon>
        <taxon>Rhodocyclaceae</taxon>
        <taxon>Aromatoleum</taxon>
    </lineage>
</organism>
<comment type="similarity">
    <text evidence="2">Belongs to the acyl-CoA dehydrogenase family.</text>
</comment>
<reference evidence="8 9" key="1">
    <citation type="submission" date="2019-12" db="EMBL/GenBank/DDBJ databases">
        <title>Comparative genomics gives insights into the taxonomy of the Azoarcus-Aromatoleum group and reveals separate origins of nif in the plant-associated Azoarcus and non-plant-associated Aromatoleum sub-groups.</title>
        <authorList>
            <person name="Lafos M."/>
            <person name="Maluk M."/>
            <person name="Batista M."/>
            <person name="Junghare M."/>
            <person name="Carmona M."/>
            <person name="Faoro H."/>
            <person name="Cruz L.M."/>
            <person name="Battistoni F."/>
            <person name="De Souza E."/>
            <person name="Pedrosa F."/>
            <person name="Chen W.-M."/>
            <person name="Poole P.S."/>
            <person name="Dixon R.A."/>
            <person name="James E.K."/>
        </authorList>
    </citation>
    <scope>NUCLEOTIDE SEQUENCE [LARGE SCALE GENOMIC DNA]</scope>
    <source>
        <strain evidence="8 9">T</strain>
    </source>
</reference>
<proteinExistence type="inferred from homology"/>
<gene>
    <name evidence="8" type="ORF">GPA27_02950</name>
</gene>
<dbReference type="InterPro" id="IPR013786">
    <property type="entry name" value="AcylCoA_DH/ox_N"/>
</dbReference>
<dbReference type="RefSeq" id="WP_169137687.1">
    <property type="nucleotide sequence ID" value="NZ_WTVS01000004.1"/>
</dbReference>
<dbReference type="Gene3D" id="1.20.140.10">
    <property type="entry name" value="Butyryl-CoA Dehydrogenase, subunit A, domain 3"/>
    <property type="match status" value="1"/>
</dbReference>
<protein>
    <submittedName>
        <fullName evidence="8">Acyl-CoA dehydrogenase</fullName>
    </submittedName>
</protein>
<dbReference type="InterPro" id="IPR009075">
    <property type="entry name" value="AcylCo_DH/oxidase_C"/>
</dbReference>
<dbReference type="Pfam" id="PF00441">
    <property type="entry name" value="Acyl-CoA_dh_1"/>
    <property type="match status" value="1"/>
</dbReference>
<sequence>MNMDLETAGMLRDSASRYAADNYDFLQRHAVLADPAGYSGKAWRDYAELGWLALRLPEKHGGLDADPLAVGALMEVVGSRLLMEPVLASALVSTGLVRSQGSAAQQDALLPQLADGSVKLAFADAEAAGDPRCQVRAGRISGRKIAVLQGDIADRLIVSAADADHGGERRLFLVDAKSAEIERRHYRFVDGRGAANLHFAGVPAERLDPDDGTPAATAIADVLDHATVASCAEALGIVRALVATTCEYLKIRKQFGRAIGTNQALQHRAVDMFLLQEEIAALTRSAQEALLRPAAERARIISGAKAYISSAARKVANEAVQMHGGLGITEELDVSHYFRRLMVNAALFGSRDEHFARFLAATTHSSPEGIPA</sequence>
<dbReference type="InterPro" id="IPR009100">
    <property type="entry name" value="AcylCoA_DH/oxidase_NM_dom_sf"/>
</dbReference>
<comment type="cofactor">
    <cofactor evidence="1">
        <name>FAD</name>
        <dbReference type="ChEBI" id="CHEBI:57692"/>
    </cofactor>
</comment>
<evidence type="ECO:0000313" key="8">
    <source>
        <dbReference type="EMBL" id="NMF96353.1"/>
    </source>
</evidence>
<dbReference type="PANTHER" id="PTHR43884:SF20">
    <property type="entry name" value="ACYL-COA DEHYDROGENASE FADE28"/>
    <property type="match status" value="1"/>
</dbReference>
<keyword evidence="4" id="KW-0274">FAD</keyword>
<dbReference type="Pfam" id="PF02771">
    <property type="entry name" value="Acyl-CoA_dh_N"/>
    <property type="match status" value="1"/>
</dbReference>
<accession>A0ABX1NAV6</accession>
<evidence type="ECO:0000259" key="7">
    <source>
        <dbReference type="Pfam" id="PF02771"/>
    </source>
</evidence>
<feature type="domain" description="Acyl-CoA dehydrogenase/oxidase C-terminal" evidence="6">
    <location>
        <begin position="219"/>
        <end position="352"/>
    </location>
</feature>